<dbReference type="InterPro" id="IPR050117">
    <property type="entry name" value="MAPK"/>
</dbReference>
<dbReference type="Proteomes" id="UP000041254">
    <property type="component" value="Unassembled WGS sequence"/>
</dbReference>
<dbReference type="InterPro" id="IPR000719">
    <property type="entry name" value="Prot_kinase_dom"/>
</dbReference>
<feature type="binding site" evidence="6">
    <location>
        <position position="94"/>
    </location>
    <ligand>
        <name>ATP</name>
        <dbReference type="ChEBI" id="CHEBI:30616"/>
    </ligand>
</feature>
<dbReference type="PROSITE" id="PS00108">
    <property type="entry name" value="PROTEIN_KINASE_ST"/>
    <property type="match status" value="1"/>
</dbReference>
<dbReference type="InterPro" id="IPR011009">
    <property type="entry name" value="Kinase-like_dom_sf"/>
</dbReference>
<dbReference type="OrthoDB" id="192887at2759"/>
<evidence type="ECO:0000256" key="1">
    <source>
        <dbReference type="ARBA" id="ARBA00022527"/>
    </source>
</evidence>
<accession>A0A0G4EKC8</accession>
<comment type="catalytic activity">
    <reaction evidence="7">
        <text>L-threonyl-[protein] + ATP = O-phospho-L-threonyl-[protein] + ADP + H(+)</text>
        <dbReference type="Rhea" id="RHEA:46608"/>
        <dbReference type="Rhea" id="RHEA-COMP:11060"/>
        <dbReference type="Rhea" id="RHEA-COMP:11605"/>
        <dbReference type="ChEBI" id="CHEBI:15378"/>
        <dbReference type="ChEBI" id="CHEBI:30013"/>
        <dbReference type="ChEBI" id="CHEBI:30616"/>
        <dbReference type="ChEBI" id="CHEBI:61977"/>
        <dbReference type="ChEBI" id="CHEBI:456216"/>
        <dbReference type="EC" id="2.7.11.24"/>
    </reaction>
</comment>
<evidence type="ECO:0000256" key="2">
    <source>
        <dbReference type="ARBA" id="ARBA00022679"/>
    </source>
</evidence>
<keyword evidence="1 7" id="KW-0723">Serine/threonine-protein kinase</keyword>
<gene>
    <name evidence="10" type="ORF">Vbra_7775</name>
</gene>
<dbReference type="InterPro" id="IPR003527">
    <property type="entry name" value="MAP_kinase_CS"/>
</dbReference>
<keyword evidence="5 6" id="KW-0067">ATP-binding</keyword>
<sequence length="545" mass="60462">MTGDNVYCQREGLPAFPPAPTRDTTRLYDGCSGVMALCESPATFLGRLKTTVVSGISFTVDQKYRVGSLIGRGAYGAVVAATDTETGEQVAIKKMERCFEHELFTKRTLRELRFLRLLRHENILPFRAASVCGDLHSFSDVYLICRLSDTDLASIIKSRQPLTEDHHRFFVYQILRGLKYCHSAGLLHRDLKPRNLLVNSNCDLNLCDFGLARLKDFSPLLQQHPDTSVGGGGGEQQRAMTDYVSTRWYRAPEVLCSWRQYDEQVDVWSVGCILAELMGYRPLFQGRDTTEQLSQVVQLLGKPTPSQIAKISNARCRAFIEALPDIPPVNLRLLFPEASSVAIDLLRGLLNFDPSERLTVSQALAHPFLDGLYCPTDEPERLPIDPSLFAFELAPDPQRLRSEIWQEVLLSQQPSGSPTAATRTIPLIPHDPSNDSCIMDMAASPHTHDHDHNHQNTFFAPPGGPHINNMSMSHYSPCSMADNDDSSGDCRAISMMQVDDMHTKGDGGEREREREERSSGGGRRAAHGNGPVRLIDSLTRGGGGA</sequence>
<dbReference type="FunFam" id="1.10.510.10:FF:000040">
    <property type="entry name" value="Mitogen-activated protein kinase"/>
    <property type="match status" value="1"/>
</dbReference>
<dbReference type="Pfam" id="PF00069">
    <property type="entry name" value="Pkinase"/>
    <property type="match status" value="1"/>
</dbReference>
<evidence type="ECO:0000256" key="5">
    <source>
        <dbReference type="ARBA" id="ARBA00022840"/>
    </source>
</evidence>
<evidence type="ECO:0000256" key="7">
    <source>
        <dbReference type="RuleBase" id="RU361165"/>
    </source>
</evidence>
<name>A0A0G4EKC8_VITBC</name>
<dbReference type="EMBL" id="CDMY01000258">
    <property type="protein sequence ID" value="CEL97900.1"/>
    <property type="molecule type" value="Genomic_DNA"/>
</dbReference>
<feature type="region of interest" description="Disordered" evidence="8">
    <location>
        <begin position="500"/>
        <end position="545"/>
    </location>
</feature>
<dbReference type="PANTHER" id="PTHR24055">
    <property type="entry name" value="MITOGEN-ACTIVATED PROTEIN KINASE"/>
    <property type="match status" value="1"/>
</dbReference>
<keyword evidence="2 7" id="KW-0808">Transferase</keyword>
<proteinExistence type="inferred from homology"/>
<evidence type="ECO:0000256" key="6">
    <source>
        <dbReference type="PROSITE-ProRule" id="PRU10141"/>
    </source>
</evidence>
<keyword evidence="4 7" id="KW-0418">Kinase</keyword>
<organism evidence="10 11">
    <name type="scientific">Vitrella brassicaformis (strain CCMP3155)</name>
    <dbReference type="NCBI Taxonomy" id="1169540"/>
    <lineage>
        <taxon>Eukaryota</taxon>
        <taxon>Sar</taxon>
        <taxon>Alveolata</taxon>
        <taxon>Colpodellida</taxon>
        <taxon>Vitrellaceae</taxon>
        <taxon>Vitrella</taxon>
    </lineage>
</organism>
<dbReference type="Gene3D" id="3.30.200.20">
    <property type="entry name" value="Phosphorylase Kinase, domain 1"/>
    <property type="match status" value="1"/>
</dbReference>
<dbReference type="InterPro" id="IPR008271">
    <property type="entry name" value="Ser/Thr_kinase_AS"/>
</dbReference>
<evidence type="ECO:0000256" key="4">
    <source>
        <dbReference type="ARBA" id="ARBA00022777"/>
    </source>
</evidence>
<dbReference type="STRING" id="1169540.A0A0G4EKC8"/>
<dbReference type="PROSITE" id="PS00107">
    <property type="entry name" value="PROTEIN_KINASE_ATP"/>
    <property type="match status" value="1"/>
</dbReference>
<keyword evidence="7" id="KW-0460">Magnesium</keyword>
<evidence type="ECO:0000256" key="8">
    <source>
        <dbReference type="SAM" id="MobiDB-lite"/>
    </source>
</evidence>
<dbReference type="InParanoid" id="A0A0G4EKC8"/>
<dbReference type="PROSITE" id="PS50011">
    <property type="entry name" value="PROTEIN_KINASE_DOM"/>
    <property type="match status" value="1"/>
</dbReference>
<evidence type="ECO:0000256" key="3">
    <source>
        <dbReference type="ARBA" id="ARBA00022741"/>
    </source>
</evidence>
<evidence type="ECO:0000313" key="11">
    <source>
        <dbReference type="Proteomes" id="UP000041254"/>
    </source>
</evidence>
<dbReference type="EC" id="2.7.11.24" evidence="7"/>
<dbReference type="AlphaFoldDB" id="A0A0G4EKC8"/>
<comment type="activity regulation">
    <text evidence="7">Activated by threonine and tyrosine phosphorylation.</text>
</comment>
<feature type="domain" description="Protein kinase" evidence="9">
    <location>
        <begin position="64"/>
        <end position="369"/>
    </location>
</feature>
<dbReference type="GO" id="GO:0005524">
    <property type="term" value="F:ATP binding"/>
    <property type="evidence" value="ECO:0007669"/>
    <property type="project" value="UniProtKB-UniRule"/>
</dbReference>
<dbReference type="InterPro" id="IPR017441">
    <property type="entry name" value="Protein_kinase_ATP_BS"/>
</dbReference>
<dbReference type="PhylomeDB" id="A0A0G4EKC8"/>
<dbReference type="VEuPathDB" id="CryptoDB:Vbra_7775"/>
<dbReference type="SMART" id="SM00220">
    <property type="entry name" value="S_TKc"/>
    <property type="match status" value="1"/>
</dbReference>
<comment type="similarity">
    <text evidence="7">Belongs to the protein kinase superfamily. Ser/Thr protein kinase family. MAP kinase subfamily.</text>
</comment>
<dbReference type="SUPFAM" id="SSF56112">
    <property type="entry name" value="Protein kinase-like (PK-like)"/>
    <property type="match status" value="1"/>
</dbReference>
<dbReference type="FunFam" id="3.30.200.20:FF:000046">
    <property type="entry name" value="Mitogen-activated protein kinase"/>
    <property type="match status" value="1"/>
</dbReference>
<dbReference type="OMA" id="KISNARC"/>
<comment type="cofactor">
    <cofactor evidence="7">
        <name>Mg(2+)</name>
        <dbReference type="ChEBI" id="CHEBI:18420"/>
    </cofactor>
</comment>
<dbReference type="PROSITE" id="PS01351">
    <property type="entry name" value="MAPK"/>
    <property type="match status" value="1"/>
</dbReference>
<reference evidence="10 11" key="1">
    <citation type="submission" date="2014-11" db="EMBL/GenBank/DDBJ databases">
        <authorList>
            <person name="Zhu J."/>
            <person name="Qi W."/>
            <person name="Song R."/>
        </authorList>
    </citation>
    <scope>NUCLEOTIDE SEQUENCE [LARGE SCALE GENOMIC DNA]</scope>
</reference>
<keyword evidence="3 6" id="KW-0547">Nucleotide-binding</keyword>
<evidence type="ECO:0000259" key="9">
    <source>
        <dbReference type="PROSITE" id="PS50011"/>
    </source>
</evidence>
<dbReference type="CDD" id="cd07834">
    <property type="entry name" value="STKc_MAPK"/>
    <property type="match status" value="1"/>
</dbReference>
<protein>
    <recommendedName>
        <fullName evidence="7">Mitogen-activated protein kinase</fullName>
        <ecNumber evidence="7">2.7.11.24</ecNumber>
    </recommendedName>
</protein>
<feature type="compositionally biased region" description="Basic and acidic residues" evidence="8">
    <location>
        <begin position="500"/>
        <end position="518"/>
    </location>
</feature>
<dbReference type="Gene3D" id="1.10.510.10">
    <property type="entry name" value="Transferase(Phosphotransferase) domain 1"/>
    <property type="match status" value="1"/>
</dbReference>
<keyword evidence="11" id="KW-1185">Reference proteome</keyword>
<dbReference type="GO" id="GO:0004707">
    <property type="term" value="F:MAP kinase activity"/>
    <property type="evidence" value="ECO:0007669"/>
    <property type="project" value="UniProtKB-EC"/>
</dbReference>
<evidence type="ECO:0000313" key="10">
    <source>
        <dbReference type="EMBL" id="CEL97900.1"/>
    </source>
</evidence>